<gene>
    <name evidence="3" type="ORF">K444DRAFT_532578</name>
</gene>
<evidence type="ECO:0000256" key="1">
    <source>
        <dbReference type="SAM" id="MobiDB-lite"/>
    </source>
</evidence>
<feature type="region of interest" description="Disordered" evidence="1">
    <location>
        <begin position="338"/>
        <end position="449"/>
    </location>
</feature>
<name>A0A2J6T5K4_9HELO</name>
<proteinExistence type="predicted"/>
<reference evidence="3 4" key="1">
    <citation type="submission" date="2016-04" db="EMBL/GenBank/DDBJ databases">
        <title>A degradative enzymes factory behind the ericoid mycorrhizal symbiosis.</title>
        <authorList>
            <consortium name="DOE Joint Genome Institute"/>
            <person name="Martino E."/>
            <person name="Morin E."/>
            <person name="Grelet G."/>
            <person name="Kuo A."/>
            <person name="Kohler A."/>
            <person name="Daghino S."/>
            <person name="Barry K."/>
            <person name="Choi C."/>
            <person name="Cichocki N."/>
            <person name="Clum A."/>
            <person name="Copeland A."/>
            <person name="Hainaut M."/>
            <person name="Haridas S."/>
            <person name="Labutti K."/>
            <person name="Lindquist E."/>
            <person name="Lipzen A."/>
            <person name="Khouja H.-R."/>
            <person name="Murat C."/>
            <person name="Ohm R."/>
            <person name="Olson A."/>
            <person name="Spatafora J."/>
            <person name="Veneault-Fourrey C."/>
            <person name="Henrissat B."/>
            <person name="Grigoriev I."/>
            <person name="Martin F."/>
            <person name="Perotto S."/>
        </authorList>
    </citation>
    <scope>NUCLEOTIDE SEQUENCE [LARGE SCALE GENOMIC DNA]</scope>
    <source>
        <strain evidence="3 4">E</strain>
    </source>
</reference>
<feature type="region of interest" description="Disordered" evidence="1">
    <location>
        <begin position="100"/>
        <end position="119"/>
    </location>
</feature>
<dbReference type="OrthoDB" id="3439209at2759"/>
<protein>
    <recommendedName>
        <fullName evidence="2">Myb-like domain-containing protein</fullName>
    </recommendedName>
</protein>
<dbReference type="GeneID" id="36583169"/>
<dbReference type="STRING" id="1095630.A0A2J6T5K4"/>
<feature type="compositionally biased region" description="Polar residues" evidence="1">
    <location>
        <begin position="417"/>
        <end position="431"/>
    </location>
</feature>
<feature type="domain" description="Myb-like" evidence="2">
    <location>
        <begin position="517"/>
        <end position="581"/>
    </location>
</feature>
<evidence type="ECO:0000313" key="3">
    <source>
        <dbReference type="EMBL" id="PMD58289.1"/>
    </source>
</evidence>
<dbReference type="EMBL" id="KZ613828">
    <property type="protein sequence ID" value="PMD58289.1"/>
    <property type="molecule type" value="Genomic_DNA"/>
</dbReference>
<dbReference type="PROSITE" id="PS50090">
    <property type="entry name" value="MYB_LIKE"/>
    <property type="match status" value="1"/>
</dbReference>
<dbReference type="InterPro" id="IPR001005">
    <property type="entry name" value="SANT/Myb"/>
</dbReference>
<organism evidence="3 4">
    <name type="scientific">Hyaloscypha bicolor E</name>
    <dbReference type="NCBI Taxonomy" id="1095630"/>
    <lineage>
        <taxon>Eukaryota</taxon>
        <taxon>Fungi</taxon>
        <taxon>Dikarya</taxon>
        <taxon>Ascomycota</taxon>
        <taxon>Pezizomycotina</taxon>
        <taxon>Leotiomycetes</taxon>
        <taxon>Helotiales</taxon>
        <taxon>Hyaloscyphaceae</taxon>
        <taxon>Hyaloscypha</taxon>
        <taxon>Hyaloscypha bicolor</taxon>
    </lineage>
</organism>
<dbReference type="Proteomes" id="UP000235371">
    <property type="component" value="Unassembled WGS sequence"/>
</dbReference>
<dbReference type="PROSITE" id="PS50890">
    <property type="entry name" value="PUA"/>
    <property type="match status" value="1"/>
</dbReference>
<keyword evidence="4" id="KW-1185">Reference proteome</keyword>
<evidence type="ECO:0000259" key="2">
    <source>
        <dbReference type="PROSITE" id="PS50090"/>
    </source>
</evidence>
<dbReference type="RefSeq" id="XP_024735193.1">
    <property type="nucleotide sequence ID" value="XM_024875089.1"/>
</dbReference>
<accession>A0A2J6T5K4</accession>
<dbReference type="InParanoid" id="A0A2J6T5K4"/>
<dbReference type="AlphaFoldDB" id="A0A2J6T5K4"/>
<sequence length="586" mass="65400">MFINAEPRIAPNGFEAFVPFHRAESMHQRLVEMTNNDVNAWSVCRPVALSTSSIWDQQIDDFGNENFSVQSPYAGYFQETSLAVPRQAVDCPKTSSYTVAHKPQCQSNKNPTASEQPYQDSASDMNFIQKQSPMLGHDYSQWSLGRGRGSFTEFSNSNMRNVLKDFPCQTSIESNLTTFTPVSSAQHLQASYRDESLSMGTSFNMDRTSPNIAYNSYSPMTTSVNPQSLISGLDNGHGSSKKVGWWPQTLADNRYRDQVTCEVPLTYDGLPKCQTQQLQQQYCDLWNTTTQGTDDWTAQTIASSTISPKVLTLNVSSTLSSSSGSSQEAMIGLSGLGTFASSSEESSDQSGPETLAVVEPPPSRPHRQRQNLPESAPTSRRIMPVLPSNDFAQDRNTKKRSTKFVKSANSARRRSSPVPTSNQSTKHSSSWRAGVSAPRPKKIEPKYVSPEPEPLWATLAQSSTTAQAMHHRDGKDDFLVRSKLAGMSYKEIRRQGKFSEAESTLRGRFRTLTKHKAARVRKPEWDDNDIRLLKKAVRKLTHGDPKNCKVPWKQVAEYIANNGGSYHFGNATCRKRWDELQARSDC</sequence>
<evidence type="ECO:0000313" key="4">
    <source>
        <dbReference type="Proteomes" id="UP000235371"/>
    </source>
</evidence>